<evidence type="ECO:0000313" key="2">
    <source>
        <dbReference type="Proteomes" id="UP000828941"/>
    </source>
</evidence>
<proteinExistence type="predicted"/>
<reference evidence="1 2" key="1">
    <citation type="journal article" date="2022" name="DNA Res.">
        <title>Chromosomal-level genome assembly of the orchid tree Bauhinia variegata (Leguminosae; Cercidoideae) supports the allotetraploid origin hypothesis of Bauhinia.</title>
        <authorList>
            <person name="Zhong Y."/>
            <person name="Chen Y."/>
            <person name="Zheng D."/>
            <person name="Pang J."/>
            <person name="Liu Y."/>
            <person name="Luo S."/>
            <person name="Meng S."/>
            <person name="Qian L."/>
            <person name="Wei D."/>
            <person name="Dai S."/>
            <person name="Zhou R."/>
        </authorList>
    </citation>
    <scope>NUCLEOTIDE SEQUENCE [LARGE SCALE GENOMIC DNA]</scope>
    <source>
        <strain evidence="1">BV-YZ2020</strain>
    </source>
</reference>
<keyword evidence="2" id="KW-1185">Reference proteome</keyword>
<name>A0ACB9Q0D2_BAUVA</name>
<dbReference type="EMBL" id="CM039427">
    <property type="protein sequence ID" value="KAI4354554.1"/>
    <property type="molecule type" value="Genomic_DNA"/>
</dbReference>
<organism evidence="1 2">
    <name type="scientific">Bauhinia variegata</name>
    <name type="common">Purple orchid tree</name>
    <name type="synonym">Phanera variegata</name>
    <dbReference type="NCBI Taxonomy" id="167791"/>
    <lineage>
        <taxon>Eukaryota</taxon>
        <taxon>Viridiplantae</taxon>
        <taxon>Streptophyta</taxon>
        <taxon>Embryophyta</taxon>
        <taxon>Tracheophyta</taxon>
        <taxon>Spermatophyta</taxon>
        <taxon>Magnoliopsida</taxon>
        <taxon>eudicotyledons</taxon>
        <taxon>Gunneridae</taxon>
        <taxon>Pentapetalae</taxon>
        <taxon>rosids</taxon>
        <taxon>fabids</taxon>
        <taxon>Fabales</taxon>
        <taxon>Fabaceae</taxon>
        <taxon>Cercidoideae</taxon>
        <taxon>Cercideae</taxon>
        <taxon>Bauhiniinae</taxon>
        <taxon>Bauhinia</taxon>
    </lineage>
</organism>
<comment type="caution">
    <text evidence="1">The sequence shown here is derived from an EMBL/GenBank/DDBJ whole genome shotgun (WGS) entry which is preliminary data.</text>
</comment>
<protein>
    <submittedName>
        <fullName evidence="1">Uncharacterized protein</fullName>
    </submittedName>
</protein>
<accession>A0ACB9Q0D2</accession>
<dbReference type="Proteomes" id="UP000828941">
    <property type="component" value="Chromosome 2"/>
</dbReference>
<evidence type="ECO:0000313" key="1">
    <source>
        <dbReference type="EMBL" id="KAI4354554.1"/>
    </source>
</evidence>
<sequence length="744" mass="83537">MWPGVTVAQDVFVNFELLRDQSYRTAVYVYFLIILYWDQAMVVFLLLSTTGPPIKRRAGLRIKQAGRGMEATSVTQLLKSFCDYSHWRYAVFWKLNHHSSMTLTWEDGYFGYRKTNEAEEGTDASIFSSSENPDVSGDYSVQLLMTEMSHLKYTLGEGIVGKIALSGDHCWLFCEDIFTSKFNTNFTPECPYEWLLQLASGIKTIVLIPISQGVLQFGSYEAVAEDLAFVANIRQKFNSIHRTVENTSLCSDMNLQDCSFSFLTEYLMENLDESSHITKNILEGQLSNGISLITAGSTWSNPTVPLFVQDEGCMSGVREPESIKSESENGISLPSSVISNYPRHIGQLKMTSDQMVKYEIQACSEWVRGAPIHGDISNGICYWGQDLAEQFDKTDTHDKSFKNVPVDSELHRAPGHLTDREAAESILKYFSVEDTCSNSILNAEYLLEAVVGNLCSASDDTSSSVSNSVISPVALPDEFTTSIQPIRHSEETYLMVDNSNPRSHVTPAFVAKGTNEFTTPFTPSSFDGNSSILIDRTGQEFIFGQMQSNSGQKLPSAGKKKNRVGNTQRSRPRDRQLIMDRMKELRELVPDGGRCSIDNLLDRTIKHMLYLRSITSKAEKLKKCVPRQVPECKRQKNNGSHAGRSCAFDFKSENQVCPIVIEDLECSGHMLIEMVCSEHGLFLEIAQVIKRMELTILKGVLESRSSTTWAHFIVEVPRGFHRMDVLCPLLHLLQLRRNPVSSGL</sequence>
<gene>
    <name evidence="1" type="ORF">L6164_003406</name>
</gene>